<reference evidence="2 3" key="1">
    <citation type="submission" date="2022-01" db="EMBL/GenBank/DDBJ databases">
        <title>Whole genome-based taxonomy of the Shewanellaceae.</title>
        <authorList>
            <person name="Martin-Rodriguez A.J."/>
        </authorList>
    </citation>
    <scope>NUCLEOTIDE SEQUENCE [LARGE SCALE GENOMIC DNA]</scope>
    <source>
        <strain evidence="2 3">DSM 17177</strain>
    </source>
</reference>
<feature type="transmembrane region" description="Helical" evidence="1">
    <location>
        <begin position="56"/>
        <end position="80"/>
    </location>
</feature>
<dbReference type="RefSeq" id="WP_248939847.1">
    <property type="nucleotide sequence ID" value="NZ_JAKIKS010000026.1"/>
</dbReference>
<keyword evidence="1" id="KW-0812">Transmembrane</keyword>
<keyword evidence="3" id="KW-1185">Reference proteome</keyword>
<feature type="transmembrane region" description="Helical" evidence="1">
    <location>
        <begin position="230"/>
        <end position="250"/>
    </location>
</feature>
<organism evidence="2 3">
    <name type="scientific">Shewanella surugensis</name>
    <dbReference type="NCBI Taxonomy" id="212020"/>
    <lineage>
        <taxon>Bacteria</taxon>
        <taxon>Pseudomonadati</taxon>
        <taxon>Pseudomonadota</taxon>
        <taxon>Gammaproteobacteria</taxon>
        <taxon>Alteromonadales</taxon>
        <taxon>Shewanellaceae</taxon>
        <taxon>Shewanella</taxon>
    </lineage>
</organism>
<keyword evidence="1" id="KW-0472">Membrane</keyword>
<dbReference type="Pfam" id="PF04224">
    <property type="entry name" value="DUF417"/>
    <property type="match status" value="1"/>
</dbReference>
<accession>A0ABT0LAH9</accession>
<feature type="transmembrane region" description="Helical" evidence="1">
    <location>
        <begin position="92"/>
        <end position="115"/>
    </location>
</feature>
<evidence type="ECO:0000256" key="1">
    <source>
        <dbReference type="SAM" id="Phobius"/>
    </source>
</evidence>
<feature type="transmembrane region" description="Helical" evidence="1">
    <location>
        <begin position="155"/>
        <end position="174"/>
    </location>
</feature>
<sequence>MLNPVNIKPDYINLLTYLLLSLSCLLLGLSILIIGPHKHFELVTRFLSIEPLFPETLFYTLAGFCFLLASCLSLAYLSLAPHLNLQCLIKRFLAILLICMATLPLLSLFSSAPWIASLGGFPAIGSGQGVIKYMALLAIGITLYRPNILSNQTLIWINFVPIATVLLWIGGMKFTEIEANGIQDLIESSPLMSWMYSFWSLQTTSNLIGIYDIIVTLLLAIGIGYRQYRLILMLPALLVFLTTQTFLFSWDGALSSTSVLTTGGQFLIKDLWFVINLLFILLIPKLCKNK</sequence>
<gene>
    <name evidence="2" type="ORF">L2764_08785</name>
</gene>
<evidence type="ECO:0000313" key="3">
    <source>
        <dbReference type="Proteomes" id="UP001203423"/>
    </source>
</evidence>
<name>A0ABT0LAH9_9GAMM</name>
<dbReference type="InterPro" id="IPR007339">
    <property type="entry name" value="RclC-like"/>
</dbReference>
<feature type="transmembrane region" description="Helical" evidence="1">
    <location>
        <begin position="121"/>
        <end position="143"/>
    </location>
</feature>
<keyword evidence="1" id="KW-1133">Transmembrane helix</keyword>
<feature type="transmembrane region" description="Helical" evidence="1">
    <location>
        <begin position="270"/>
        <end position="287"/>
    </location>
</feature>
<dbReference type="PANTHER" id="PTHR40106">
    <property type="entry name" value="INNER MEMBRANE PROTEIN RCLC"/>
    <property type="match status" value="1"/>
</dbReference>
<feature type="transmembrane region" description="Helical" evidence="1">
    <location>
        <begin position="194"/>
        <end position="223"/>
    </location>
</feature>
<dbReference type="PANTHER" id="PTHR40106:SF1">
    <property type="entry name" value="INNER MEMBRANE PROTEIN RCLC"/>
    <property type="match status" value="1"/>
</dbReference>
<comment type="caution">
    <text evidence="2">The sequence shown here is derived from an EMBL/GenBank/DDBJ whole genome shotgun (WGS) entry which is preliminary data.</text>
</comment>
<protein>
    <submittedName>
        <fullName evidence="2">YkgB family protein</fullName>
    </submittedName>
</protein>
<proteinExistence type="predicted"/>
<feature type="transmembrane region" description="Helical" evidence="1">
    <location>
        <begin position="12"/>
        <end position="36"/>
    </location>
</feature>
<dbReference type="EMBL" id="JAKIKS010000026">
    <property type="protein sequence ID" value="MCL1124569.1"/>
    <property type="molecule type" value="Genomic_DNA"/>
</dbReference>
<evidence type="ECO:0000313" key="2">
    <source>
        <dbReference type="EMBL" id="MCL1124569.1"/>
    </source>
</evidence>
<dbReference type="Proteomes" id="UP001203423">
    <property type="component" value="Unassembled WGS sequence"/>
</dbReference>